<dbReference type="AlphaFoldDB" id="A5DJJ9"/>
<feature type="compositionally biased region" description="Low complexity" evidence="1">
    <location>
        <begin position="242"/>
        <end position="251"/>
    </location>
</feature>
<name>A5DJJ9_PICGU</name>
<evidence type="ECO:0000259" key="2">
    <source>
        <dbReference type="Pfam" id="PF23305"/>
    </source>
</evidence>
<proteinExistence type="predicted"/>
<sequence length="390" mass="44228">MQILNGKNKLSNFGDKNGSLVRTSTIKRGFSPHEGSVSQPIRMTLLHDLDSMVDGWSDSEKVSGRRLVKFTFIYTSSNEIQIDFEAVPKEKYVPGEPIISCIFWEERGQYIVTSVDIILLLEYIVKDVFGVKEKNRIRRNLQSLKPQTVSRTNRSIQRFFNLLMGMENPRPRNIEKDLKVFKWADLFTALTKVMSKYSRDSSDPVDTMETSTTHRTTGSAPSYPMKDYQLDLTNVPQRETSDTSSSRNRTNVQISSTVPKSSINLNDINKKSNLNDGDEPGSYTDTSSPSESDTFNGDDKSKSVESLQAYNSSVPSFTMTPYHNSSTSITSNAQSSDNSRSDSQESEISPSGQSKKKKRKMKDIKEQKESYQHIYPRSKQSYTWNTPSQE</sequence>
<gene>
    <name evidence="3" type="ORF">PGUG_03450</name>
</gene>
<protein>
    <recommendedName>
        <fullName evidence="2">DUF7082 domain-containing protein</fullName>
    </recommendedName>
</protein>
<dbReference type="GO" id="GO:0005634">
    <property type="term" value="C:nucleus"/>
    <property type="evidence" value="ECO:0007669"/>
    <property type="project" value="TreeGrafter"/>
</dbReference>
<feature type="domain" description="DUF7082" evidence="2">
    <location>
        <begin position="41"/>
        <end position="194"/>
    </location>
</feature>
<accession>A5DJJ9</accession>
<feature type="compositionally biased region" description="Polar residues" evidence="1">
    <location>
        <begin position="252"/>
        <end position="275"/>
    </location>
</feature>
<keyword evidence="4" id="KW-1185">Reference proteome</keyword>
<dbReference type="KEGG" id="pgu:PGUG_03450"/>
<organism evidence="3 4">
    <name type="scientific">Meyerozyma guilliermondii (strain ATCC 6260 / CBS 566 / DSM 6381 / JCM 1539 / NBRC 10279 / NRRL Y-324)</name>
    <name type="common">Yeast</name>
    <name type="synonym">Candida guilliermondii</name>
    <dbReference type="NCBI Taxonomy" id="294746"/>
    <lineage>
        <taxon>Eukaryota</taxon>
        <taxon>Fungi</taxon>
        <taxon>Dikarya</taxon>
        <taxon>Ascomycota</taxon>
        <taxon>Saccharomycotina</taxon>
        <taxon>Pichiomycetes</taxon>
        <taxon>Debaryomycetaceae</taxon>
        <taxon>Meyerozyma</taxon>
    </lineage>
</organism>
<dbReference type="Pfam" id="PF23305">
    <property type="entry name" value="DUF7082"/>
    <property type="match status" value="1"/>
</dbReference>
<evidence type="ECO:0000313" key="4">
    <source>
        <dbReference type="Proteomes" id="UP000001997"/>
    </source>
</evidence>
<feature type="compositionally biased region" description="Polar residues" evidence="1">
    <location>
        <begin position="208"/>
        <end position="220"/>
    </location>
</feature>
<dbReference type="OrthoDB" id="1751210at2759"/>
<dbReference type="GeneID" id="5125991"/>
<dbReference type="RefSeq" id="XP_001484069.2">
    <property type="nucleotide sequence ID" value="XM_001484019.1"/>
</dbReference>
<feature type="compositionally biased region" description="Polar residues" evidence="1">
    <location>
        <begin position="378"/>
        <end position="390"/>
    </location>
</feature>
<dbReference type="InterPro" id="IPR055509">
    <property type="entry name" value="DUF7082"/>
</dbReference>
<dbReference type="Proteomes" id="UP000001997">
    <property type="component" value="Unassembled WGS sequence"/>
</dbReference>
<dbReference type="InParanoid" id="A5DJJ9"/>
<dbReference type="PANTHER" id="PTHR39463">
    <property type="entry name" value="MEDUSA"/>
    <property type="match status" value="1"/>
</dbReference>
<dbReference type="HOGENOM" id="CLU_708070_0_0_1"/>
<evidence type="ECO:0000256" key="1">
    <source>
        <dbReference type="SAM" id="MobiDB-lite"/>
    </source>
</evidence>
<feature type="compositionally biased region" description="Polar residues" evidence="1">
    <location>
        <begin position="283"/>
        <end position="295"/>
    </location>
</feature>
<dbReference type="VEuPathDB" id="FungiDB:PGUG_03450"/>
<dbReference type="PANTHER" id="PTHR39463:SF1">
    <property type="entry name" value="MEDUSA"/>
    <property type="match status" value="1"/>
</dbReference>
<dbReference type="eggNOG" id="ENOG502QTDM">
    <property type="taxonomic scope" value="Eukaryota"/>
</dbReference>
<dbReference type="EMBL" id="CH408158">
    <property type="protein sequence ID" value="EDK39352.2"/>
    <property type="molecule type" value="Genomic_DNA"/>
</dbReference>
<reference evidence="3 4" key="1">
    <citation type="journal article" date="2009" name="Nature">
        <title>Evolution of pathogenicity and sexual reproduction in eight Candida genomes.</title>
        <authorList>
            <person name="Butler G."/>
            <person name="Rasmussen M.D."/>
            <person name="Lin M.F."/>
            <person name="Santos M.A."/>
            <person name="Sakthikumar S."/>
            <person name="Munro C.A."/>
            <person name="Rheinbay E."/>
            <person name="Grabherr M."/>
            <person name="Forche A."/>
            <person name="Reedy J.L."/>
            <person name="Agrafioti I."/>
            <person name="Arnaud M.B."/>
            <person name="Bates S."/>
            <person name="Brown A.J."/>
            <person name="Brunke S."/>
            <person name="Costanzo M.C."/>
            <person name="Fitzpatrick D.A."/>
            <person name="de Groot P.W."/>
            <person name="Harris D."/>
            <person name="Hoyer L.L."/>
            <person name="Hube B."/>
            <person name="Klis F.M."/>
            <person name="Kodira C."/>
            <person name="Lennard N."/>
            <person name="Logue M.E."/>
            <person name="Martin R."/>
            <person name="Neiman A.M."/>
            <person name="Nikolaou E."/>
            <person name="Quail M.A."/>
            <person name="Quinn J."/>
            <person name="Santos M.C."/>
            <person name="Schmitzberger F.F."/>
            <person name="Sherlock G."/>
            <person name="Shah P."/>
            <person name="Silverstein K.A."/>
            <person name="Skrzypek M.S."/>
            <person name="Soll D."/>
            <person name="Staggs R."/>
            <person name="Stansfield I."/>
            <person name="Stumpf M.P."/>
            <person name="Sudbery P.E."/>
            <person name="Srikantha T."/>
            <person name="Zeng Q."/>
            <person name="Berman J."/>
            <person name="Berriman M."/>
            <person name="Heitman J."/>
            <person name="Gow N.A."/>
            <person name="Lorenz M.C."/>
            <person name="Birren B.W."/>
            <person name="Kellis M."/>
            <person name="Cuomo C.A."/>
        </authorList>
    </citation>
    <scope>NUCLEOTIDE SEQUENCE [LARGE SCALE GENOMIC DNA]</scope>
    <source>
        <strain evidence="4">ATCC 6260 / CBS 566 / DSM 6381 / JCM 1539 / NBRC 10279 / NRRL Y-324</strain>
    </source>
</reference>
<feature type="compositionally biased region" description="Low complexity" evidence="1">
    <location>
        <begin position="324"/>
        <end position="338"/>
    </location>
</feature>
<feature type="region of interest" description="Disordered" evidence="1">
    <location>
        <begin position="198"/>
        <end position="390"/>
    </location>
</feature>
<feature type="compositionally biased region" description="Polar residues" evidence="1">
    <location>
        <begin position="304"/>
        <end position="323"/>
    </location>
</feature>
<evidence type="ECO:0000313" key="3">
    <source>
        <dbReference type="EMBL" id="EDK39352.2"/>
    </source>
</evidence>